<dbReference type="CDD" id="cd01948">
    <property type="entry name" value="EAL"/>
    <property type="match status" value="1"/>
</dbReference>
<dbReference type="InterPro" id="IPR043128">
    <property type="entry name" value="Rev_trsase/Diguanyl_cyclase"/>
</dbReference>
<dbReference type="SUPFAM" id="SSF55073">
    <property type="entry name" value="Nucleotide cyclase"/>
    <property type="match status" value="1"/>
</dbReference>
<feature type="domain" description="EAL" evidence="2">
    <location>
        <begin position="341"/>
        <end position="603"/>
    </location>
</feature>
<dbReference type="Proteomes" id="UP000030635">
    <property type="component" value="Chromosome"/>
</dbReference>
<keyword evidence="1" id="KW-0812">Transmembrane</keyword>
<dbReference type="PANTHER" id="PTHR33121">
    <property type="entry name" value="CYCLIC DI-GMP PHOSPHODIESTERASE PDEF"/>
    <property type="match status" value="1"/>
</dbReference>
<dbReference type="Pfam" id="PF00563">
    <property type="entry name" value="EAL"/>
    <property type="match status" value="1"/>
</dbReference>
<dbReference type="GO" id="GO:0071111">
    <property type="term" value="F:cyclic-guanylate-specific phosphodiesterase activity"/>
    <property type="evidence" value="ECO:0007669"/>
    <property type="project" value="InterPro"/>
</dbReference>
<dbReference type="STRING" id="1561.NPD11_2436"/>
<accession>A0A0A7FSP9</accession>
<dbReference type="SMART" id="SM00052">
    <property type="entry name" value="EAL"/>
    <property type="match status" value="1"/>
</dbReference>
<dbReference type="Gene3D" id="3.20.20.450">
    <property type="entry name" value="EAL domain"/>
    <property type="match status" value="1"/>
</dbReference>
<name>A0A0A7FSP9_9CLOT</name>
<dbReference type="RefSeq" id="WP_039311428.1">
    <property type="nucleotide sequence ID" value="NZ_CP006905.1"/>
</dbReference>
<keyword evidence="5" id="KW-1185">Reference proteome</keyword>
<sequence>MGNYMLNLVKMIKQSSDNNSMIVILSLLILALIWGFISLMNKRTNEKYRIVKSELETVVSKNENIDFLTINLKSGKVTSKKNFELLYNNSNGIVNLHNFLKAISLSKEELDRIIGTSSEKGYFEFEYSVKKENEDRFIRAYSHIVNSSKLDLILCDVTRDRVGNISYVHEEGIDVGTGLVNKLNYKKEIRKLIDDYRVAYGVLLFIEINDFEINKNLYGDEFMDHLIKIISAKLKGYIDDKTVAFKFSGPNFGIYKHGFNKRKGMDSFFNDVKEKLTFIEKVNGTNINISCNIGSSILNFDVASEEELYNYAEFAMKEGRKLRSGFETNINHFNKSDYEKYRKVNKKLNRVLKVIEEKKYYSVFQPIVSLSDMSLYGVEGLTRIQDRSFRNVIDFFNVAKIKNLEDYVSMKFGVNIYCDYIKASLPKDVKIFINETFNEERIKGRVEYSNQINKELEDRNIYADKDENYNNVVIEFSERSTYGFSEEVDEIIKLYRKNDILIAIDDFGAGYANEGLILKLKPDIVKLDRELICSIDKDDYRRTLTTNTIKTLKKLGVKIVAEGIETKEEFDFLRNLGVDYGQGYYIQKPTNIDELRLSYKDILS</sequence>
<dbReference type="KEGG" id="cbv:U729_555"/>
<dbReference type="PANTHER" id="PTHR33121:SF71">
    <property type="entry name" value="OXYGEN SENSOR PROTEIN DOSP"/>
    <property type="match status" value="1"/>
</dbReference>
<keyword evidence="1" id="KW-0472">Membrane</keyword>
<gene>
    <name evidence="4" type="ORF">U729_555</name>
</gene>
<dbReference type="InterPro" id="IPR029787">
    <property type="entry name" value="Nucleotide_cyclase"/>
</dbReference>
<dbReference type="InterPro" id="IPR035919">
    <property type="entry name" value="EAL_sf"/>
</dbReference>
<evidence type="ECO:0000313" key="5">
    <source>
        <dbReference type="Proteomes" id="UP000030635"/>
    </source>
</evidence>
<reference evidence="4 5" key="1">
    <citation type="journal article" date="2015" name="Infect. Genet. Evol.">
        <title>Genomic sequences of six botulinum neurotoxin-producing strains representing three clostridial species illustrate the mobility and diversity of botulinum neurotoxin genes.</title>
        <authorList>
            <person name="Smith T.J."/>
            <person name="Hill K.K."/>
            <person name="Xie G."/>
            <person name="Foley B.T."/>
            <person name="Williamson C.H."/>
            <person name="Foster J.T."/>
            <person name="Johnson S.L."/>
            <person name="Chertkov O."/>
            <person name="Teshima H."/>
            <person name="Gibbons H.S."/>
            <person name="Johnsky L.A."/>
            <person name="Karavis M.A."/>
            <person name="Smith L.A."/>
        </authorList>
    </citation>
    <scope>NUCLEOTIDE SEQUENCE [LARGE SCALE GENOMIC DNA]</scope>
    <source>
        <strain evidence="4">Sullivan</strain>
    </source>
</reference>
<dbReference type="Gene3D" id="3.30.70.270">
    <property type="match status" value="1"/>
</dbReference>
<feature type="transmembrane region" description="Helical" evidence="1">
    <location>
        <begin position="20"/>
        <end position="40"/>
    </location>
</feature>
<dbReference type="InterPro" id="IPR000160">
    <property type="entry name" value="GGDEF_dom"/>
</dbReference>
<keyword evidence="1" id="KW-1133">Transmembrane helix</keyword>
<evidence type="ECO:0000259" key="3">
    <source>
        <dbReference type="PROSITE" id="PS50887"/>
    </source>
</evidence>
<dbReference type="PROSITE" id="PS50887">
    <property type="entry name" value="GGDEF"/>
    <property type="match status" value="1"/>
</dbReference>
<dbReference type="Pfam" id="PF00990">
    <property type="entry name" value="GGDEF"/>
    <property type="match status" value="1"/>
</dbReference>
<dbReference type="eggNOG" id="COG5001">
    <property type="taxonomic scope" value="Bacteria"/>
</dbReference>
<evidence type="ECO:0000313" key="4">
    <source>
        <dbReference type="EMBL" id="AIY82659.1"/>
    </source>
</evidence>
<dbReference type="EMBL" id="CP006905">
    <property type="protein sequence ID" value="AIY82659.1"/>
    <property type="molecule type" value="Genomic_DNA"/>
</dbReference>
<dbReference type="SUPFAM" id="SSF141868">
    <property type="entry name" value="EAL domain-like"/>
    <property type="match status" value="1"/>
</dbReference>
<dbReference type="SMART" id="SM00267">
    <property type="entry name" value="GGDEF"/>
    <property type="match status" value="1"/>
</dbReference>
<dbReference type="HOGENOM" id="CLU_451795_0_0_9"/>
<dbReference type="OrthoDB" id="9813903at2"/>
<evidence type="ECO:0000259" key="2">
    <source>
        <dbReference type="PROSITE" id="PS50883"/>
    </source>
</evidence>
<dbReference type="PROSITE" id="PS50883">
    <property type="entry name" value="EAL"/>
    <property type="match status" value="1"/>
</dbReference>
<dbReference type="InterPro" id="IPR050706">
    <property type="entry name" value="Cyclic-di-GMP_PDE-like"/>
</dbReference>
<organism evidence="4 5">
    <name type="scientific">Clostridium baratii str. Sullivan</name>
    <dbReference type="NCBI Taxonomy" id="1415775"/>
    <lineage>
        <taxon>Bacteria</taxon>
        <taxon>Bacillati</taxon>
        <taxon>Bacillota</taxon>
        <taxon>Clostridia</taxon>
        <taxon>Eubacteriales</taxon>
        <taxon>Clostridiaceae</taxon>
        <taxon>Clostridium</taxon>
    </lineage>
</organism>
<feature type="domain" description="GGDEF" evidence="3">
    <location>
        <begin position="199"/>
        <end position="335"/>
    </location>
</feature>
<dbReference type="InterPro" id="IPR001633">
    <property type="entry name" value="EAL_dom"/>
</dbReference>
<protein>
    <submittedName>
        <fullName evidence="4">EAL domain protein</fullName>
    </submittedName>
</protein>
<evidence type="ECO:0000256" key="1">
    <source>
        <dbReference type="SAM" id="Phobius"/>
    </source>
</evidence>
<dbReference type="AlphaFoldDB" id="A0A0A7FSP9"/>
<proteinExistence type="predicted"/>